<dbReference type="OrthoDB" id="3787127at2759"/>
<keyword evidence="2" id="KW-1133">Transmembrane helix</keyword>
<feature type="compositionally biased region" description="Polar residues" evidence="1">
    <location>
        <begin position="8"/>
        <end position="17"/>
    </location>
</feature>
<dbReference type="AlphaFoldDB" id="A0A9P4LGS9"/>
<feature type="region of interest" description="Disordered" evidence="1">
    <location>
        <begin position="418"/>
        <end position="438"/>
    </location>
</feature>
<feature type="region of interest" description="Disordered" evidence="1">
    <location>
        <begin position="109"/>
        <end position="135"/>
    </location>
</feature>
<comment type="caution">
    <text evidence="3">The sequence shown here is derived from an EMBL/GenBank/DDBJ whole genome shotgun (WGS) entry which is preliminary data.</text>
</comment>
<sequence>MAPAAELHTSSPPTQTHPELAFETAALETTSTPNPTPQASDQRRTTTSTQTRIVTVTLLDSPYPPPLSLSPASPSSLHHPNAKSAWTWPSRSPYPSTYVSSVETVAPTNTNVPQSLSISSTATATSRSSSYPRPSPPSFWYPDRIVPRGAYNEVASLDRTAAENMGRSGNVLLYLPYGLEGLIFMVLLLGIVWTVLTCLLTFPPRTWEKTWWTRVRLRTTGRGERTPLDKPSRYALGLRSSPPSTQPTQDNHQAGTTCSTTHTPSITFSQDQTGLELTRRHQGYRGGNRPFTANQRSRSTPPSELRISLEEQTTSPPNPFLRPPPTGWDEKGEGSGNIIDMSPRAQLDGIGDGIDLEHKSSREWLAASAAFFSSLSPTRCSPTPHINFPSPMSSPDAYAPMDIGDISALEAGIAQPPRIPVRLTPPRQTGHQKSKSWADVGLSKVEDAVNGWVGSLARWTDDSGGDEGLLLPMVRGDGRKEVKVE</sequence>
<keyword evidence="2" id="KW-0472">Membrane</keyword>
<feature type="compositionally biased region" description="Polar residues" evidence="1">
    <location>
        <begin position="27"/>
        <end position="40"/>
    </location>
</feature>
<reference evidence="3" key="1">
    <citation type="journal article" date="2020" name="Stud. Mycol.">
        <title>101 Dothideomycetes genomes: a test case for predicting lifestyles and emergence of pathogens.</title>
        <authorList>
            <person name="Haridas S."/>
            <person name="Albert R."/>
            <person name="Binder M."/>
            <person name="Bloem J."/>
            <person name="Labutti K."/>
            <person name="Salamov A."/>
            <person name="Andreopoulos B."/>
            <person name="Baker S."/>
            <person name="Barry K."/>
            <person name="Bills G."/>
            <person name="Bluhm B."/>
            <person name="Cannon C."/>
            <person name="Castanera R."/>
            <person name="Culley D."/>
            <person name="Daum C."/>
            <person name="Ezra D."/>
            <person name="Gonzalez J."/>
            <person name="Henrissat B."/>
            <person name="Kuo A."/>
            <person name="Liang C."/>
            <person name="Lipzen A."/>
            <person name="Lutzoni F."/>
            <person name="Magnuson J."/>
            <person name="Mondo S."/>
            <person name="Nolan M."/>
            <person name="Ohm R."/>
            <person name="Pangilinan J."/>
            <person name="Park H.-J."/>
            <person name="Ramirez L."/>
            <person name="Alfaro M."/>
            <person name="Sun H."/>
            <person name="Tritt A."/>
            <person name="Yoshinaga Y."/>
            <person name="Zwiers L.-H."/>
            <person name="Turgeon B."/>
            <person name="Goodwin S."/>
            <person name="Spatafora J."/>
            <person name="Crous P."/>
            <person name="Grigoriev I."/>
        </authorList>
    </citation>
    <scope>NUCLEOTIDE SEQUENCE</scope>
    <source>
        <strain evidence="3">CBS 110217</strain>
    </source>
</reference>
<feature type="compositionally biased region" description="Low complexity" evidence="1">
    <location>
        <begin position="45"/>
        <end position="61"/>
    </location>
</feature>
<organism evidence="3 4">
    <name type="scientific">Setomelanomma holmii</name>
    <dbReference type="NCBI Taxonomy" id="210430"/>
    <lineage>
        <taxon>Eukaryota</taxon>
        <taxon>Fungi</taxon>
        <taxon>Dikarya</taxon>
        <taxon>Ascomycota</taxon>
        <taxon>Pezizomycotina</taxon>
        <taxon>Dothideomycetes</taxon>
        <taxon>Pleosporomycetidae</taxon>
        <taxon>Pleosporales</taxon>
        <taxon>Pleosporineae</taxon>
        <taxon>Phaeosphaeriaceae</taxon>
        <taxon>Setomelanomma</taxon>
    </lineage>
</organism>
<feature type="compositionally biased region" description="Pro residues" evidence="1">
    <location>
        <begin position="316"/>
        <end position="326"/>
    </location>
</feature>
<keyword evidence="4" id="KW-1185">Reference proteome</keyword>
<dbReference type="EMBL" id="ML978292">
    <property type="protein sequence ID" value="KAF2024525.1"/>
    <property type="molecule type" value="Genomic_DNA"/>
</dbReference>
<protein>
    <submittedName>
        <fullName evidence="3">Uncharacterized protein</fullName>
    </submittedName>
</protein>
<feature type="compositionally biased region" description="Polar residues" evidence="1">
    <location>
        <begin position="291"/>
        <end position="302"/>
    </location>
</feature>
<dbReference type="Proteomes" id="UP000799777">
    <property type="component" value="Unassembled WGS sequence"/>
</dbReference>
<feature type="compositionally biased region" description="Low complexity" evidence="1">
    <location>
        <begin position="256"/>
        <end position="267"/>
    </location>
</feature>
<evidence type="ECO:0000256" key="1">
    <source>
        <dbReference type="SAM" id="MobiDB-lite"/>
    </source>
</evidence>
<feature type="region of interest" description="Disordered" evidence="1">
    <location>
        <begin position="464"/>
        <end position="485"/>
    </location>
</feature>
<feature type="compositionally biased region" description="Polar residues" evidence="1">
    <location>
        <begin position="241"/>
        <end position="255"/>
    </location>
</feature>
<accession>A0A9P4LGS9</accession>
<feature type="region of interest" description="Disordered" evidence="1">
    <location>
        <begin position="222"/>
        <end position="333"/>
    </location>
</feature>
<keyword evidence="2" id="KW-0812">Transmembrane</keyword>
<feature type="transmembrane region" description="Helical" evidence="2">
    <location>
        <begin position="182"/>
        <end position="202"/>
    </location>
</feature>
<evidence type="ECO:0000313" key="3">
    <source>
        <dbReference type="EMBL" id="KAF2024525.1"/>
    </source>
</evidence>
<evidence type="ECO:0000313" key="4">
    <source>
        <dbReference type="Proteomes" id="UP000799777"/>
    </source>
</evidence>
<feature type="compositionally biased region" description="Basic and acidic residues" evidence="1">
    <location>
        <begin position="476"/>
        <end position="485"/>
    </location>
</feature>
<proteinExistence type="predicted"/>
<feature type="compositionally biased region" description="Basic and acidic residues" evidence="1">
    <location>
        <begin position="222"/>
        <end position="232"/>
    </location>
</feature>
<gene>
    <name evidence="3" type="ORF">EK21DRAFT_93999</name>
</gene>
<feature type="region of interest" description="Disordered" evidence="1">
    <location>
        <begin position="1"/>
        <end position="88"/>
    </location>
</feature>
<name>A0A9P4LGS9_9PLEO</name>
<evidence type="ECO:0000256" key="2">
    <source>
        <dbReference type="SAM" id="Phobius"/>
    </source>
</evidence>
<feature type="compositionally biased region" description="Low complexity" evidence="1">
    <location>
        <begin position="115"/>
        <end position="132"/>
    </location>
</feature>